<dbReference type="Proteomes" id="UP000270094">
    <property type="component" value="Unassembled WGS sequence"/>
</dbReference>
<evidence type="ECO:0000313" key="3">
    <source>
        <dbReference type="Proteomes" id="UP000270094"/>
    </source>
</evidence>
<sequence>MKSILFVAAFYAAFQQGQSNIAVGTGGTTTCCTCCTVPAQQQLQPITTAAPVPVQPMVARPFMMPICCPCPPQAQAQMPLPAPVQPEVRNIFVHMPAPTTTRRPTNIYIHLPPPGAMPFPPPMLPPFQFVAPLGAGAASATPTPIGVPDIVRGPCGKLFI</sequence>
<accession>A0A3P7IZ72</accession>
<evidence type="ECO:0000256" key="1">
    <source>
        <dbReference type="SAM" id="SignalP"/>
    </source>
</evidence>
<gene>
    <name evidence="2" type="ORF">SVUK_LOCUS13498</name>
</gene>
<name>A0A3P7IZ72_STRVU</name>
<proteinExistence type="predicted"/>
<keyword evidence="3" id="KW-1185">Reference proteome</keyword>
<feature type="signal peptide" evidence="1">
    <location>
        <begin position="1"/>
        <end position="19"/>
    </location>
</feature>
<protein>
    <submittedName>
        <fullName evidence="2">Uncharacterized protein</fullName>
    </submittedName>
</protein>
<reference evidence="2 3" key="1">
    <citation type="submission" date="2018-11" db="EMBL/GenBank/DDBJ databases">
        <authorList>
            <consortium name="Pathogen Informatics"/>
        </authorList>
    </citation>
    <scope>NUCLEOTIDE SEQUENCE [LARGE SCALE GENOMIC DNA]</scope>
</reference>
<dbReference type="EMBL" id="UYYB01102165">
    <property type="protein sequence ID" value="VDM78500.1"/>
    <property type="molecule type" value="Genomic_DNA"/>
</dbReference>
<feature type="chain" id="PRO_5018307627" evidence="1">
    <location>
        <begin position="20"/>
        <end position="160"/>
    </location>
</feature>
<keyword evidence="1" id="KW-0732">Signal</keyword>
<dbReference type="AlphaFoldDB" id="A0A3P7IZ72"/>
<evidence type="ECO:0000313" key="2">
    <source>
        <dbReference type="EMBL" id="VDM78500.1"/>
    </source>
</evidence>
<organism evidence="2 3">
    <name type="scientific">Strongylus vulgaris</name>
    <name type="common">Blood worm</name>
    <dbReference type="NCBI Taxonomy" id="40348"/>
    <lineage>
        <taxon>Eukaryota</taxon>
        <taxon>Metazoa</taxon>
        <taxon>Ecdysozoa</taxon>
        <taxon>Nematoda</taxon>
        <taxon>Chromadorea</taxon>
        <taxon>Rhabditida</taxon>
        <taxon>Rhabditina</taxon>
        <taxon>Rhabditomorpha</taxon>
        <taxon>Strongyloidea</taxon>
        <taxon>Strongylidae</taxon>
        <taxon>Strongylus</taxon>
    </lineage>
</organism>